<evidence type="ECO:0000256" key="4">
    <source>
        <dbReference type="SAM" id="Coils"/>
    </source>
</evidence>
<evidence type="ECO:0000256" key="3">
    <source>
        <dbReference type="ARBA" id="ARBA00022777"/>
    </source>
</evidence>
<feature type="region of interest" description="Disordered" evidence="5">
    <location>
        <begin position="724"/>
        <end position="795"/>
    </location>
</feature>
<dbReference type="Pfam" id="PF05186">
    <property type="entry name" value="Dpy-30"/>
    <property type="match status" value="1"/>
</dbReference>
<evidence type="ECO:0000256" key="2">
    <source>
        <dbReference type="ARBA" id="ARBA00022741"/>
    </source>
</evidence>
<organism evidence="6 7">
    <name type="scientific">Physocladia obscura</name>
    <dbReference type="NCBI Taxonomy" id="109957"/>
    <lineage>
        <taxon>Eukaryota</taxon>
        <taxon>Fungi</taxon>
        <taxon>Fungi incertae sedis</taxon>
        <taxon>Chytridiomycota</taxon>
        <taxon>Chytridiomycota incertae sedis</taxon>
        <taxon>Chytridiomycetes</taxon>
        <taxon>Chytridiales</taxon>
        <taxon>Chytriomycetaceae</taxon>
        <taxon>Physocladia</taxon>
    </lineage>
</organism>
<feature type="compositionally biased region" description="Polar residues" evidence="5">
    <location>
        <begin position="729"/>
        <end position="738"/>
    </location>
</feature>
<dbReference type="Gene3D" id="3.40.50.300">
    <property type="entry name" value="P-loop containing nucleotide triphosphate hydrolases"/>
    <property type="match status" value="1"/>
</dbReference>
<feature type="compositionally biased region" description="Basic and acidic residues" evidence="5">
    <location>
        <begin position="48"/>
        <end position="61"/>
    </location>
</feature>
<dbReference type="GO" id="GO:0005524">
    <property type="term" value="F:ATP binding"/>
    <property type="evidence" value="ECO:0007669"/>
    <property type="project" value="InterPro"/>
</dbReference>
<dbReference type="Gene3D" id="3.40.50.720">
    <property type="entry name" value="NAD(P)-binding Rossmann-like Domain"/>
    <property type="match status" value="1"/>
</dbReference>
<reference evidence="6" key="1">
    <citation type="submission" date="2020-05" db="EMBL/GenBank/DDBJ databases">
        <title>Phylogenomic resolution of chytrid fungi.</title>
        <authorList>
            <person name="Stajich J.E."/>
            <person name="Amses K."/>
            <person name="Simmons R."/>
            <person name="Seto K."/>
            <person name="Myers J."/>
            <person name="Bonds A."/>
            <person name="Quandt C.A."/>
            <person name="Barry K."/>
            <person name="Liu P."/>
            <person name="Grigoriev I."/>
            <person name="Longcore J.E."/>
            <person name="James T.Y."/>
        </authorList>
    </citation>
    <scope>NUCLEOTIDE SEQUENCE</scope>
    <source>
        <strain evidence="6">JEL0513</strain>
    </source>
</reference>
<keyword evidence="4" id="KW-0175">Coiled coil</keyword>
<dbReference type="SUPFAM" id="SSF52540">
    <property type="entry name" value="P-loop containing nucleoside triphosphate hydrolases"/>
    <property type="match status" value="1"/>
</dbReference>
<dbReference type="InterPro" id="IPR036291">
    <property type="entry name" value="NAD(P)-bd_dom_sf"/>
</dbReference>
<feature type="region of interest" description="Disordered" evidence="5">
    <location>
        <begin position="1304"/>
        <end position="1327"/>
    </location>
</feature>
<dbReference type="CDD" id="cd22967">
    <property type="entry name" value="DD_AK7"/>
    <property type="match status" value="1"/>
</dbReference>
<feature type="region of interest" description="Disordered" evidence="5">
    <location>
        <begin position="29"/>
        <end position="61"/>
    </location>
</feature>
<dbReference type="GO" id="GO:0019205">
    <property type="term" value="F:nucleobase-containing compound kinase activity"/>
    <property type="evidence" value="ECO:0007669"/>
    <property type="project" value="InterPro"/>
</dbReference>
<dbReference type="InterPro" id="IPR000850">
    <property type="entry name" value="Adenylat/UMP-CMP_kin"/>
</dbReference>
<dbReference type="CDD" id="cd01428">
    <property type="entry name" value="ADK"/>
    <property type="match status" value="1"/>
</dbReference>
<accession>A0AAD5TFY3</accession>
<keyword evidence="1" id="KW-0808">Transferase</keyword>
<gene>
    <name evidence="6" type="primary">AK7</name>
    <name evidence="6" type="ORF">HK100_011929</name>
</gene>
<dbReference type="InterPro" id="IPR047499">
    <property type="entry name" value="DD_AK7"/>
</dbReference>
<dbReference type="CDD" id="cd20540">
    <property type="entry name" value="CYCLIN_CCNY_like"/>
    <property type="match status" value="1"/>
</dbReference>
<dbReference type="GO" id="GO:0006139">
    <property type="term" value="P:nucleobase-containing compound metabolic process"/>
    <property type="evidence" value="ECO:0007669"/>
    <property type="project" value="InterPro"/>
</dbReference>
<dbReference type="Pfam" id="PF08613">
    <property type="entry name" value="Cyclin"/>
    <property type="match status" value="1"/>
</dbReference>
<feature type="compositionally biased region" description="Polar residues" evidence="5">
    <location>
        <begin position="745"/>
        <end position="764"/>
    </location>
</feature>
<evidence type="ECO:0000313" key="6">
    <source>
        <dbReference type="EMBL" id="KAJ3142639.1"/>
    </source>
</evidence>
<dbReference type="Proteomes" id="UP001211907">
    <property type="component" value="Unassembled WGS sequence"/>
</dbReference>
<proteinExistence type="predicted"/>
<dbReference type="Gene3D" id="1.20.890.10">
    <property type="entry name" value="cAMP-dependent protein kinase regulatory subunit, dimerization-anchoring domain"/>
    <property type="match status" value="1"/>
</dbReference>
<dbReference type="Gene3D" id="1.10.472.10">
    <property type="entry name" value="Cyclin-like"/>
    <property type="match status" value="1"/>
</dbReference>
<sequence>MVPPRCFISNVDNAVGYNFSRLLASTVVGSRKEPEPDEDDSGVAAATEKPDDIAAGDEKEKEKDRYQIVGTLSWPLSAQALSLPGPMIETGDKKRDQARREAIEKFARRGEKPAWVLEIVQSEDKEILKKTLVECDVIIYDLNQSLEEASWAIEFLSQISDTFVDKPKTFIALSSIMTWAKTKIDQDDPEAFLAEDEYRRRKPHTNYKTQIQIEKNIMKFGKKSALKTYVIASGLIYHAGDSIFHHMLKSAWHNEQEQICYGDGTNIIPTIHLDDLTNIIVEVVEFQPESKYLLAIDDSKNTLYEITKAISDGLGSGKVKKVPKEMALLNKNLPQSDYDMLLVNLRLEPGHVKEMTFEWKYELGIIDNLPALIQEYKDARGLSPLKIVLHGPPASGKTFYANKIAEFYDIHYVEADTVVKAAVAKLERRVAEGSVNDEDDTFDSDKELLEEIKETLKNSNGKYPDEMVMNFLKEKLRSMPCRNQGYVLDGFPTTVDEASTLFKPNEDDNEKNTSIDEVTGPEFVITLEVCDDFVKDRMMNLPEIATADSKNSEENLIRRLEEFRNANTDENTVLNYFDELEIHPFSVSVRSNDSEPVFDLIRNHIGKPHNYGPTLEQLEAKKNAEEEAKAIAAAIAEEERKKREKEEEDRQVKAVADWNTRMDEIRKQEQEVLEAQSVPLRNYLMKFVMPILTSGLIEVCKVRPEPSTRRLSVKQRSKKIVDKVDRPSFGSSFRNSAVQPKEKQTQVNNDASQLLSASHSFDSSTKQKRKEKEITKPKIDENCHESTKFSEKSKPNNVEVAPSCLTKNFEAIEMKIDFSKRTLPQLGNIEPMLRASTISSARENKTSKTQTPTIVSENINPFEVTQSAKVLVSSYTTSKYYNDSKDSLLKVNGKAKVSTGSLSRVMSKRNQYISSGSAILSPMITQAVEDIEKIRKRSPLGQELSSDRILFGGTETSDYFQETAKESLTKKNNQMNAPLSSFESPPKMTPDFAQSITALAAIAKFKKARAKKKTDRLRNLAIITGKVGYNHKKDRLGGSVNVPDGEIPDSKSALHKFNSCSTLFIDSTLNNSDLQKTLHCVATALAVNIRRNNELDTLRTDEILSEKLRPLSKHIQFYLRVLSEEDIYKFLDCIFQAAELNVECAVITLVYIERMLINTGVTLHLCNWARIVLGGLLLASKVWDDHAVWNADFCQIFPDIQVADLLDLPFLLYTFQHFSIIVLRNELERWYMSAIKYNVSVKASVYARYYFELRDLLDVEIRIWTSKPLTADDMPQNIRQTPAITIEGSNSKINDFKSLSRPSINNNLGVGSTPTDKSQVRRSRSDNDFVSVKPPAQVV</sequence>
<feature type="compositionally biased region" description="Polar residues" evidence="5">
    <location>
        <begin position="1304"/>
        <end position="1317"/>
    </location>
</feature>
<name>A0AAD5TFY3_9FUNG</name>
<dbReference type="SUPFAM" id="SSF51735">
    <property type="entry name" value="NAD(P)-binding Rossmann-fold domains"/>
    <property type="match status" value="1"/>
</dbReference>
<keyword evidence="7" id="KW-1185">Reference proteome</keyword>
<dbReference type="InterPro" id="IPR013922">
    <property type="entry name" value="Cyclin_PHO80-like"/>
</dbReference>
<dbReference type="InterPro" id="IPR007858">
    <property type="entry name" value="Dpy-30_motif"/>
</dbReference>
<dbReference type="EMBL" id="JADGJH010000008">
    <property type="protein sequence ID" value="KAJ3142639.1"/>
    <property type="molecule type" value="Genomic_DNA"/>
</dbReference>
<evidence type="ECO:0000313" key="7">
    <source>
        <dbReference type="Proteomes" id="UP001211907"/>
    </source>
</evidence>
<dbReference type="GO" id="GO:0019901">
    <property type="term" value="F:protein kinase binding"/>
    <property type="evidence" value="ECO:0007669"/>
    <property type="project" value="InterPro"/>
</dbReference>
<feature type="coiled-coil region" evidence="4">
    <location>
        <begin position="615"/>
        <end position="655"/>
    </location>
</feature>
<keyword evidence="2" id="KW-0547">Nucleotide-binding</keyword>
<feature type="compositionally biased region" description="Basic and acidic residues" evidence="5">
    <location>
        <begin position="770"/>
        <end position="794"/>
    </location>
</feature>
<dbReference type="PANTHER" id="PTHR14248">
    <property type="entry name" value="CYCLIN Y, ISOFORM A"/>
    <property type="match status" value="1"/>
</dbReference>
<keyword evidence="3 6" id="KW-0418">Kinase</keyword>
<dbReference type="InterPro" id="IPR027417">
    <property type="entry name" value="P-loop_NTPase"/>
</dbReference>
<evidence type="ECO:0000256" key="5">
    <source>
        <dbReference type="SAM" id="MobiDB-lite"/>
    </source>
</evidence>
<protein>
    <submittedName>
        <fullName evidence="6">Adenylate kinase 7</fullName>
    </submittedName>
</protein>
<dbReference type="Pfam" id="PF00406">
    <property type="entry name" value="ADK"/>
    <property type="match status" value="1"/>
</dbReference>
<evidence type="ECO:0000256" key="1">
    <source>
        <dbReference type="ARBA" id="ARBA00022679"/>
    </source>
</evidence>
<comment type="caution">
    <text evidence="6">The sequence shown here is derived from an EMBL/GenBank/DDBJ whole genome shotgun (WGS) entry which is preliminary data.</text>
</comment>